<comment type="subcellular location">
    <subcellularLocation>
        <location evidence="1">Cell membrane</location>
        <topology evidence="1">Multi-pass membrane protein</topology>
    </subcellularLocation>
</comment>
<feature type="transmembrane region" description="Helical" evidence="8">
    <location>
        <begin position="6"/>
        <end position="22"/>
    </location>
</feature>
<keyword evidence="4" id="KW-1003">Cell membrane</keyword>
<dbReference type="STRING" id="554083.BKD30_02945"/>
<evidence type="ECO:0000313" key="10">
    <source>
        <dbReference type="Proteomes" id="UP000187085"/>
    </source>
</evidence>
<keyword evidence="6 8" id="KW-1133">Transmembrane helix</keyword>
<feature type="transmembrane region" description="Helical" evidence="8">
    <location>
        <begin position="65"/>
        <end position="82"/>
    </location>
</feature>
<feature type="transmembrane region" description="Helical" evidence="8">
    <location>
        <begin position="286"/>
        <end position="306"/>
    </location>
</feature>
<protein>
    <recommendedName>
        <fullName evidence="11">Permease</fullName>
    </recommendedName>
</protein>
<keyword evidence="10" id="KW-1185">Reference proteome</keyword>
<dbReference type="Proteomes" id="UP000187085">
    <property type="component" value="Unassembled WGS sequence"/>
</dbReference>
<sequence length="307" mass="31550">MSGVLAGFSVVWVVIGIGYLIGRSGALGPNAQQVLSRTVFFVGTPALMLVTFARTDLRQVFSTQLLVAAASAGIVLGLYLLWSRLLLRRSWPTAIMMGATGSLVNAANLGIPIAVYVLGDAAVAAPIIVFQMTLLTPLVTAALDVVSARRGTSALRRIGQVAANPVLIASLAGVLISVTGLALPDLVLEPFRLISGIAVPGMLLAFGIGLHGTRPLRDRAQWMDVASATTAKIVVQPLLALALGALPFGLTGPALFAVVVMAALPTAQNAYVVASRYGAAVGQTKDTVLVTTVLSVPVLILVAAALA</sequence>
<proteinExistence type="inferred from homology"/>
<name>A0A1R1LJA3_9MICC</name>
<keyword evidence="3" id="KW-0813">Transport</keyword>
<feature type="transmembrane region" description="Helical" evidence="8">
    <location>
        <begin position="193"/>
        <end position="213"/>
    </location>
</feature>
<dbReference type="EMBL" id="MRDE01000016">
    <property type="protein sequence ID" value="OMH27623.1"/>
    <property type="molecule type" value="Genomic_DNA"/>
</dbReference>
<organism evidence="9 10">
    <name type="scientific">Tersicoccus phoenicis</name>
    <dbReference type="NCBI Taxonomy" id="554083"/>
    <lineage>
        <taxon>Bacteria</taxon>
        <taxon>Bacillati</taxon>
        <taxon>Actinomycetota</taxon>
        <taxon>Actinomycetes</taxon>
        <taxon>Micrococcales</taxon>
        <taxon>Micrococcaceae</taxon>
        <taxon>Tersicoccus</taxon>
    </lineage>
</organism>
<evidence type="ECO:0000256" key="6">
    <source>
        <dbReference type="ARBA" id="ARBA00022989"/>
    </source>
</evidence>
<gene>
    <name evidence="9" type="ORF">BKD30_02945</name>
</gene>
<dbReference type="GO" id="GO:0005886">
    <property type="term" value="C:plasma membrane"/>
    <property type="evidence" value="ECO:0007669"/>
    <property type="project" value="UniProtKB-SubCell"/>
</dbReference>
<dbReference type="PANTHER" id="PTHR36838:SF3">
    <property type="entry name" value="TRANSPORTER AUXIN EFFLUX CARRIER EC FAMILY"/>
    <property type="match status" value="1"/>
</dbReference>
<evidence type="ECO:0000256" key="1">
    <source>
        <dbReference type="ARBA" id="ARBA00004651"/>
    </source>
</evidence>
<dbReference type="RefSeq" id="WP_076701735.1">
    <property type="nucleotide sequence ID" value="NZ_MRDE01000016.1"/>
</dbReference>
<dbReference type="InterPro" id="IPR004776">
    <property type="entry name" value="Mem_transp_PIN-like"/>
</dbReference>
<evidence type="ECO:0000256" key="5">
    <source>
        <dbReference type="ARBA" id="ARBA00022692"/>
    </source>
</evidence>
<feature type="transmembrane region" description="Helical" evidence="8">
    <location>
        <begin position="166"/>
        <end position="187"/>
    </location>
</feature>
<dbReference type="AlphaFoldDB" id="A0A1R1LJA3"/>
<evidence type="ECO:0000256" key="8">
    <source>
        <dbReference type="SAM" id="Phobius"/>
    </source>
</evidence>
<accession>A0A1R1LJA3</accession>
<feature type="transmembrane region" description="Helical" evidence="8">
    <location>
        <begin position="123"/>
        <end position="146"/>
    </location>
</feature>
<comment type="similarity">
    <text evidence="2">Belongs to the auxin efflux carrier (TC 2.A.69) family.</text>
</comment>
<dbReference type="GO" id="GO:0055085">
    <property type="term" value="P:transmembrane transport"/>
    <property type="evidence" value="ECO:0007669"/>
    <property type="project" value="InterPro"/>
</dbReference>
<evidence type="ECO:0008006" key="11">
    <source>
        <dbReference type="Google" id="ProtNLM"/>
    </source>
</evidence>
<evidence type="ECO:0000256" key="4">
    <source>
        <dbReference type="ARBA" id="ARBA00022475"/>
    </source>
</evidence>
<evidence type="ECO:0000256" key="2">
    <source>
        <dbReference type="ARBA" id="ARBA00010145"/>
    </source>
</evidence>
<feature type="transmembrane region" description="Helical" evidence="8">
    <location>
        <begin position="94"/>
        <end position="117"/>
    </location>
</feature>
<keyword evidence="7 8" id="KW-0472">Membrane</keyword>
<dbReference type="PANTHER" id="PTHR36838">
    <property type="entry name" value="AUXIN EFFLUX CARRIER FAMILY PROTEIN"/>
    <property type="match status" value="1"/>
</dbReference>
<dbReference type="Gene3D" id="1.20.1530.20">
    <property type="match status" value="1"/>
</dbReference>
<dbReference type="OrthoDB" id="5405318at2"/>
<reference evidence="9 10" key="1">
    <citation type="submission" date="2016-12" db="EMBL/GenBank/DDBJ databases">
        <title>Draft genome of Tersicoccus phoenicis 1P05MA.</title>
        <authorList>
            <person name="Nakajima Y."/>
            <person name="Yoshizawa S."/>
            <person name="Nakamura K."/>
            <person name="Ogura Y."/>
            <person name="Hayashi T."/>
            <person name="Kogure K."/>
        </authorList>
    </citation>
    <scope>NUCLEOTIDE SEQUENCE [LARGE SCALE GENOMIC DNA]</scope>
    <source>
        <strain evidence="9 10">1p05MA</strain>
    </source>
</reference>
<evidence type="ECO:0000256" key="3">
    <source>
        <dbReference type="ARBA" id="ARBA00022448"/>
    </source>
</evidence>
<dbReference type="InterPro" id="IPR038770">
    <property type="entry name" value="Na+/solute_symporter_sf"/>
</dbReference>
<feature type="transmembrane region" description="Helical" evidence="8">
    <location>
        <begin position="34"/>
        <end position="53"/>
    </location>
</feature>
<keyword evidence="5 8" id="KW-0812">Transmembrane</keyword>
<evidence type="ECO:0000256" key="7">
    <source>
        <dbReference type="ARBA" id="ARBA00023136"/>
    </source>
</evidence>
<dbReference type="Pfam" id="PF03547">
    <property type="entry name" value="Mem_trans"/>
    <property type="match status" value="2"/>
</dbReference>
<comment type="caution">
    <text evidence="9">The sequence shown here is derived from an EMBL/GenBank/DDBJ whole genome shotgun (WGS) entry which is preliminary data.</text>
</comment>
<evidence type="ECO:0000313" key="9">
    <source>
        <dbReference type="EMBL" id="OMH27623.1"/>
    </source>
</evidence>